<accession>A0A931C158</accession>
<dbReference type="InterPro" id="IPR027417">
    <property type="entry name" value="P-loop_NTPase"/>
</dbReference>
<evidence type="ECO:0000313" key="1">
    <source>
        <dbReference type="EMBL" id="MBG0561395.1"/>
    </source>
</evidence>
<organism evidence="1 2">
    <name type="scientific">Actinoplanes aureus</name>
    <dbReference type="NCBI Taxonomy" id="2792083"/>
    <lineage>
        <taxon>Bacteria</taxon>
        <taxon>Bacillati</taxon>
        <taxon>Actinomycetota</taxon>
        <taxon>Actinomycetes</taxon>
        <taxon>Micromonosporales</taxon>
        <taxon>Micromonosporaceae</taxon>
        <taxon>Actinoplanes</taxon>
    </lineage>
</organism>
<gene>
    <name evidence="1" type="ORF">I4J89_07960</name>
</gene>
<dbReference type="PANTHER" id="PTHR36978:SF4">
    <property type="entry name" value="P-LOOP CONTAINING NUCLEOSIDE TRIPHOSPHATE HYDROLASE PROTEIN"/>
    <property type="match status" value="1"/>
</dbReference>
<protein>
    <submittedName>
        <fullName evidence="1">Sulfotransferase family protein</fullName>
    </submittedName>
</protein>
<dbReference type="SUPFAM" id="SSF52540">
    <property type="entry name" value="P-loop containing nucleoside triphosphate hydrolases"/>
    <property type="match status" value="1"/>
</dbReference>
<dbReference type="Proteomes" id="UP000598146">
    <property type="component" value="Unassembled WGS sequence"/>
</dbReference>
<evidence type="ECO:0000313" key="2">
    <source>
        <dbReference type="Proteomes" id="UP000598146"/>
    </source>
</evidence>
<dbReference type="Gene3D" id="3.40.50.300">
    <property type="entry name" value="P-loop containing nucleotide triphosphate hydrolases"/>
    <property type="match status" value="1"/>
</dbReference>
<name>A0A931C158_9ACTN</name>
<dbReference type="PANTHER" id="PTHR36978">
    <property type="entry name" value="P-LOOP CONTAINING NUCLEOTIDE TRIPHOSPHATE HYDROLASE"/>
    <property type="match status" value="1"/>
</dbReference>
<dbReference type="InterPro" id="IPR040632">
    <property type="entry name" value="Sulfotransfer_4"/>
</dbReference>
<reference evidence="1" key="1">
    <citation type="submission" date="2020-11" db="EMBL/GenBank/DDBJ databases">
        <title>Isolation and identification of active actinomycetes.</title>
        <authorList>
            <person name="Sun X."/>
        </authorList>
    </citation>
    <scope>NUCLEOTIDE SEQUENCE</scope>
    <source>
        <strain evidence="1">NEAU-A11</strain>
    </source>
</reference>
<dbReference type="Pfam" id="PF17784">
    <property type="entry name" value="Sulfotransfer_4"/>
    <property type="match status" value="1"/>
</dbReference>
<proteinExistence type="predicted"/>
<dbReference type="AlphaFoldDB" id="A0A931C158"/>
<sequence>MQVIGIGFARTGTTSLRSALGTLGLGPCYHMLDVMSDHRRVRQWLDIARGAEPDWDRVFDGYRSAVDWPVAAYWRELADAYPDAKLVLTVRDPDSWYDSVRKTIFKIRIDPPRGPARIGARVAEALSPDLRAFLAMTRETVEQPLFDDRLADRAYMTSAFTRHIEQVRAAFPAGRLLTFQAADGWAPLCEFLGTPVPGRPFPRDNSSADFRRTTAPYFARLVYGPLLRWTPKRRSR</sequence>
<keyword evidence="2" id="KW-1185">Reference proteome</keyword>
<comment type="caution">
    <text evidence="1">The sequence shown here is derived from an EMBL/GenBank/DDBJ whole genome shotgun (WGS) entry which is preliminary data.</text>
</comment>
<dbReference type="EMBL" id="JADQTO010000003">
    <property type="protein sequence ID" value="MBG0561395.1"/>
    <property type="molecule type" value="Genomic_DNA"/>
</dbReference>